<feature type="transmembrane region" description="Helical" evidence="1">
    <location>
        <begin position="67"/>
        <end position="88"/>
    </location>
</feature>
<comment type="caution">
    <text evidence="2">The sequence shown here is derived from an EMBL/GenBank/DDBJ whole genome shotgun (WGS) entry which is preliminary data.</text>
</comment>
<evidence type="ECO:0000313" key="2">
    <source>
        <dbReference type="EMBL" id="KMT63882.1"/>
    </source>
</evidence>
<gene>
    <name evidence="2" type="ORF">XM47_17155</name>
</gene>
<dbReference type="AlphaFoldDB" id="A0A0J8GM29"/>
<sequence length="100" mass="11175">MKCPECQSNGVGLISKLFLLFEIELRCSCCGSVFVLSKGVFLFINLALQSVIYFSIIYSFIYLSVDIVYLGLLVGILCLAVLVLFLPMRLQSKIGSRRLI</sequence>
<keyword evidence="1" id="KW-1133">Transmembrane helix</keyword>
<proteinExistence type="predicted"/>
<evidence type="ECO:0000256" key="1">
    <source>
        <dbReference type="SAM" id="Phobius"/>
    </source>
</evidence>
<name>A0A0J8GM29_9ALTE</name>
<evidence type="ECO:0008006" key="4">
    <source>
        <dbReference type="Google" id="ProtNLM"/>
    </source>
</evidence>
<feature type="transmembrane region" description="Helical" evidence="1">
    <location>
        <begin position="40"/>
        <end position="61"/>
    </location>
</feature>
<keyword evidence="1" id="KW-0472">Membrane</keyword>
<keyword evidence="3" id="KW-1185">Reference proteome</keyword>
<protein>
    <recommendedName>
        <fullName evidence="4">Cxxc_20_cxxc protein</fullName>
    </recommendedName>
</protein>
<dbReference type="EMBL" id="LAZL01000038">
    <property type="protein sequence ID" value="KMT63882.1"/>
    <property type="molecule type" value="Genomic_DNA"/>
</dbReference>
<evidence type="ECO:0000313" key="3">
    <source>
        <dbReference type="Proteomes" id="UP000037600"/>
    </source>
</evidence>
<dbReference type="Proteomes" id="UP000037600">
    <property type="component" value="Unassembled WGS sequence"/>
</dbReference>
<organism evidence="2 3">
    <name type="scientific">Catenovulum maritimum</name>
    <dbReference type="NCBI Taxonomy" id="1513271"/>
    <lineage>
        <taxon>Bacteria</taxon>
        <taxon>Pseudomonadati</taxon>
        <taxon>Pseudomonadota</taxon>
        <taxon>Gammaproteobacteria</taxon>
        <taxon>Alteromonadales</taxon>
        <taxon>Alteromonadaceae</taxon>
        <taxon>Catenovulum</taxon>
    </lineage>
</organism>
<keyword evidence="1" id="KW-0812">Transmembrane</keyword>
<reference evidence="2 3" key="1">
    <citation type="submission" date="2015-04" db="EMBL/GenBank/DDBJ databases">
        <title>Draft Genome Sequence of the Novel Agar-Digesting Marine Bacterium Q1.</title>
        <authorList>
            <person name="Li Y."/>
            <person name="Li D."/>
            <person name="Chen G."/>
            <person name="Du Z."/>
        </authorList>
    </citation>
    <scope>NUCLEOTIDE SEQUENCE [LARGE SCALE GENOMIC DNA]</scope>
    <source>
        <strain evidence="2 3">Q1</strain>
    </source>
</reference>
<accession>A0A0J8GM29</accession>